<proteinExistence type="predicted"/>
<organism evidence="2 3">
    <name type="scientific">Colocasia esculenta</name>
    <name type="common">Wild taro</name>
    <name type="synonym">Arum esculentum</name>
    <dbReference type="NCBI Taxonomy" id="4460"/>
    <lineage>
        <taxon>Eukaryota</taxon>
        <taxon>Viridiplantae</taxon>
        <taxon>Streptophyta</taxon>
        <taxon>Embryophyta</taxon>
        <taxon>Tracheophyta</taxon>
        <taxon>Spermatophyta</taxon>
        <taxon>Magnoliopsida</taxon>
        <taxon>Liliopsida</taxon>
        <taxon>Araceae</taxon>
        <taxon>Aroideae</taxon>
        <taxon>Colocasieae</taxon>
        <taxon>Colocasia</taxon>
    </lineage>
</organism>
<reference evidence="2" key="1">
    <citation type="submission" date="2017-07" db="EMBL/GenBank/DDBJ databases">
        <title>Taro Niue Genome Assembly and Annotation.</title>
        <authorList>
            <person name="Atibalentja N."/>
            <person name="Keating K."/>
            <person name="Fields C.J."/>
        </authorList>
    </citation>
    <scope>NUCLEOTIDE SEQUENCE</scope>
    <source>
        <strain evidence="2">Niue_2</strain>
        <tissue evidence="2">Leaf</tissue>
    </source>
</reference>
<gene>
    <name evidence="2" type="ORF">Taro_016420</name>
</gene>
<dbReference type="AlphaFoldDB" id="A0A843UNG9"/>
<evidence type="ECO:0000256" key="1">
    <source>
        <dbReference type="SAM" id="MobiDB-lite"/>
    </source>
</evidence>
<dbReference type="EMBL" id="NMUH01000727">
    <property type="protein sequence ID" value="MQL83927.1"/>
    <property type="molecule type" value="Genomic_DNA"/>
</dbReference>
<dbReference type="Proteomes" id="UP000652761">
    <property type="component" value="Unassembled WGS sequence"/>
</dbReference>
<protein>
    <submittedName>
        <fullName evidence="2">Uncharacterized protein</fullName>
    </submittedName>
</protein>
<accession>A0A843UNG9</accession>
<keyword evidence="3" id="KW-1185">Reference proteome</keyword>
<feature type="compositionally biased region" description="Low complexity" evidence="1">
    <location>
        <begin position="1"/>
        <end position="31"/>
    </location>
</feature>
<evidence type="ECO:0000313" key="2">
    <source>
        <dbReference type="EMBL" id="MQL83927.1"/>
    </source>
</evidence>
<feature type="region of interest" description="Disordered" evidence="1">
    <location>
        <begin position="1"/>
        <end position="96"/>
    </location>
</feature>
<comment type="caution">
    <text evidence="2">The sequence shown here is derived from an EMBL/GenBank/DDBJ whole genome shotgun (WGS) entry which is preliminary data.</text>
</comment>
<sequence length="134" mass="13049">MVRGARSGSSSGRRSSCGRGLFAASASGSSSIPPTVVAGSGEFIPPHPRVPGSGEFTPPPPRVPAASPSSVPPPLAVGSGECTPSPPTVAGTSVSAPPTFLAGASIVPEAEDVQSSIHASFGRGTVSISRTTTA</sequence>
<evidence type="ECO:0000313" key="3">
    <source>
        <dbReference type="Proteomes" id="UP000652761"/>
    </source>
</evidence>
<name>A0A843UNG9_COLES</name>